<gene>
    <name evidence="2" type="ORF">EYF70_30360</name>
    <name evidence="1" type="ORF">GCM10007387_08970</name>
</gene>
<accession>A0A411X6J6</accession>
<evidence type="ECO:0008006" key="5">
    <source>
        <dbReference type="Google" id="ProtNLM"/>
    </source>
</evidence>
<evidence type="ECO:0000313" key="4">
    <source>
        <dbReference type="Proteomes" id="UP000628442"/>
    </source>
</evidence>
<organism evidence="1 4">
    <name type="scientific">Pseudoduganella albidiflava</name>
    <dbReference type="NCBI Taxonomy" id="321983"/>
    <lineage>
        <taxon>Bacteria</taxon>
        <taxon>Pseudomonadati</taxon>
        <taxon>Pseudomonadota</taxon>
        <taxon>Betaproteobacteria</taxon>
        <taxon>Burkholderiales</taxon>
        <taxon>Oxalobacteraceae</taxon>
        <taxon>Telluria group</taxon>
        <taxon>Pseudoduganella</taxon>
    </lineage>
</organism>
<reference evidence="1" key="3">
    <citation type="submission" date="2022-12" db="EMBL/GenBank/DDBJ databases">
        <authorList>
            <person name="Sun Q."/>
            <person name="Kim S."/>
        </authorList>
    </citation>
    <scope>NUCLEOTIDE SEQUENCE</scope>
    <source>
        <strain evidence="1">KCTC 12343</strain>
    </source>
</reference>
<reference evidence="1" key="1">
    <citation type="journal article" date="2014" name="Int. J. Syst. Evol. Microbiol.">
        <title>Complete genome sequence of Corynebacterium casei LMG S-19264T (=DSM 44701T), isolated from a smear-ripened cheese.</title>
        <authorList>
            <consortium name="US DOE Joint Genome Institute (JGI-PGF)"/>
            <person name="Walter F."/>
            <person name="Albersmeier A."/>
            <person name="Kalinowski J."/>
            <person name="Ruckert C."/>
        </authorList>
    </citation>
    <scope>NUCLEOTIDE SEQUENCE</scope>
    <source>
        <strain evidence="1">KCTC 12343</strain>
    </source>
</reference>
<name>A0A411X6J6_9BURK</name>
<protein>
    <recommendedName>
        <fullName evidence="5">Glycosyltransferase family 1 protein</fullName>
    </recommendedName>
</protein>
<evidence type="ECO:0000313" key="1">
    <source>
        <dbReference type="EMBL" id="GGY28964.1"/>
    </source>
</evidence>
<evidence type="ECO:0000313" key="2">
    <source>
        <dbReference type="EMBL" id="QBI04651.1"/>
    </source>
</evidence>
<dbReference type="RefSeq" id="WP_131148712.1">
    <property type="nucleotide sequence ID" value="NZ_BMWV01000001.1"/>
</dbReference>
<dbReference type="OrthoDB" id="8742229at2"/>
<proteinExistence type="predicted"/>
<dbReference type="EMBL" id="CP036401">
    <property type="protein sequence ID" value="QBI04651.1"/>
    <property type="molecule type" value="Genomic_DNA"/>
</dbReference>
<keyword evidence="3" id="KW-1185">Reference proteome</keyword>
<dbReference type="Proteomes" id="UP000628442">
    <property type="component" value="Unassembled WGS sequence"/>
</dbReference>
<dbReference type="EMBL" id="BMWV01000001">
    <property type="protein sequence ID" value="GGY28964.1"/>
    <property type="molecule type" value="Genomic_DNA"/>
</dbReference>
<evidence type="ECO:0000313" key="3">
    <source>
        <dbReference type="Proteomes" id="UP000292307"/>
    </source>
</evidence>
<dbReference type="Proteomes" id="UP000292307">
    <property type="component" value="Chromosome"/>
</dbReference>
<sequence length="568" mass="62526">MDHVVIVLNSLDIPGAVNTVGRLGSGCRVACFDPSLLDELKVAGLAQAEYIDFPRAPTFPDLHNGSREQALAIEADLFQLFGPILPGVRSFAWLHLNWYYLLVALRWYTALGEHIAARYASLFGTSKAMVLVNDNPANFFWPSFVPALCVLEALSRAGIALEAFSYEPRADETDALPGLLALGDRSERWDLLTHLPTCMHDVPMLEQELAASGRSIINIRAKYWDTPVPAAHHVGLGRKQDLLRIVPENVRNTLNLLLPHVQARIDAVLAPYIRVATYRERQAVQLTSLYESQLLTYLLLHDFFAGRKPRKMLLCDHDAGFHGPLIAYADAEGIPVLFFPHSKTIADIQFSADNVSCLVHPVQGASLNDGAGRRVAQYKVAFPETLSAATVLPHGLRTVGLLLNALTLNGALVGAWQPFMDGIRLVADWCRRHGVALEVRSRPGHSMYEMVAEATGIPADTLAANMRKPLSQFAAEIDLCLMYDAPTTAELEFLRNNVPILNPIPEALAKYEAVIANTDIIPRGAVEEILFRMEGFASDPANLHAFKLQQFAAYAGAFRDAAPLRAYL</sequence>
<reference evidence="2 3" key="2">
    <citation type="submission" date="2019-02" db="EMBL/GenBank/DDBJ databases">
        <title>Draft Genome Sequences of Six Type Strains of the Genus Massilia.</title>
        <authorList>
            <person name="Miess H."/>
            <person name="Frediansyhah A."/>
            <person name="Gross H."/>
        </authorList>
    </citation>
    <scope>NUCLEOTIDE SEQUENCE [LARGE SCALE GENOMIC DNA]</scope>
    <source>
        <strain evidence="2 3">DSM 17472</strain>
    </source>
</reference>
<dbReference type="AlphaFoldDB" id="A0A411X6J6"/>